<keyword evidence="3" id="KW-1185">Reference proteome</keyword>
<dbReference type="KEGG" id="xce:Xcel_1187"/>
<protein>
    <recommendedName>
        <fullName evidence="4">Integral membrane protein</fullName>
    </recommendedName>
</protein>
<dbReference type="STRING" id="446471.Xcel_1187"/>
<accession>D1C029</accession>
<dbReference type="Proteomes" id="UP000002255">
    <property type="component" value="Chromosome"/>
</dbReference>
<name>D1C029_XYLCX</name>
<dbReference type="eggNOG" id="COG5578">
    <property type="taxonomic scope" value="Bacteria"/>
</dbReference>
<gene>
    <name evidence="2" type="ordered locus">Xcel_1187</name>
</gene>
<dbReference type="RefSeq" id="WP_012877960.1">
    <property type="nucleotide sequence ID" value="NC_013530.1"/>
</dbReference>
<reference evidence="2 3" key="2">
    <citation type="journal article" date="2010" name="Stand. Genomic Sci.">
        <title>Complete genome sequence of Xylanimonas cellulosilytica type strain (XIL07).</title>
        <authorList>
            <person name="Foster B."/>
            <person name="Pukall R."/>
            <person name="Abt B."/>
            <person name="Nolan M."/>
            <person name="Glavina Del Rio T."/>
            <person name="Chen F."/>
            <person name="Lucas S."/>
            <person name="Tice H."/>
            <person name="Pitluck S."/>
            <person name="Cheng J.-F."/>
            <person name="Chertkov O."/>
            <person name="Brettin T."/>
            <person name="Han C."/>
            <person name="Detter J.C."/>
            <person name="Bruce D."/>
            <person name="Goodwin L."/>
            <person name="Ivanova N."/>
            <person name="Mavromatis K."/>
            <person name="Pati A."/>
            <person name="Mikhailova N."/>
            <person name="Chen A."/>
            <person name="Palaniappan K."/>
            <person name="Land M."/>
            <person name="Hauser L."/>
            <person name="Chang Y.-J."/>
            <person name="Jeffries C.D."/>
            <person name="Chain P."/>
            <person name="Rohde M."/>
            <person name="Goeker M."/>
            <person name="Bristow J."/>
            <person name="Eisen J.A."/>
            <person name="Markowitz V."/>
            <person name="Hugenholtz P."/>
            <person name="Kyrpides N.C."/>
            <person name="Klenk H.-P."/>
            <person name="Lapidus A."/>
        </authorList>
    </citation>
    <scope>NUCLEOTIDE SEQUENCE [LARGE SCALE GENOMIC DNA]</scope>
    <source>
        <strain evidence="3">DSM 15894 / CECT 5975 / LMG 20990 / XIL07</strain>
    </source>
</reference>
<feature type="transmembrane region" description="Helical" evidence="1">
    <location>
        <begin position="75"/>
        <end position="97"/>
    </location>
</feature>
<evidence type="ECO:0008006" key="4">
    <source>
        <dbReference type="Google" id="ProtNLM"/>
    </source>
</evidence>
<evidence type="ECO:0000256" key="1">
    <source>
        <dbReference type="SAM" id="Phobius"/>
    </source>
</evidence>
<dbReference type="OrthoDB" id="9814991at2"/>
<evidence type="ECO:0000313" key="2">
    <source>
        <dbReference type="EMBL" id="ACZ30218.1"/>
    </source>
</evidence>
<sequence length="214" mass="22386">MRVDPDGRTVQGVTVLILFAVLNVLFLITCLPVVTIGAATSSLLEVTHRYADDERGDLVRGYLAALRRNLGRGTLVFLALGVPAVMLVFSAVFWFSLDGILTAVAGGLSALGAAFVLAALLYGLALVGTHLAPLRQTLRNALLLPLAEPARTGALVLIPLTGLLLLYVWPASWVLAVTVGFSVGAYFQALVLRGVFARQSGAAPSGPVSPHSGE</sequence>
<feature type="transmembrane region" description="Helical" evidence="1">
    <location>
        <begin position="149"/>
        <end position="167"/>
    </location>
</feature>
<feature type="transmembrane region" description="Helical" evidence="1">
    <location>
        <begin position="12"/>
        <end position="39"/>
    </location>
</feature>
<organism evidence="2 3">
    <name type="scientific">Xylanimonas cellulosilytica (strain DSM 15894 / JCM 12276 / CECT 5975 / KCTC 9989 / LMG 20990 / NBRC 107835 / XIL07)</name>
    <dbReference type="NCBI Taxonomy" id="446471"/>
    <lineage>
        <taxon>Bacteria</taxon>
        <taxon>Bacillati</taxon>
        <taxon>Actinomycetota</taxon>
        <taxon>Actinomycetes</taxon>
        <taxon>Micrococcales</taxon>
        <taxon>Promicromonosporaceae</taxon>
        <taxon>Xylanimonas</taxon>
    </lineage>
</organism>
<dbReference type="Pfam" id="PF04854">
    <property type="entry name" value="DUF624"/>
    <property type="match status" value="1"/>
</dbReference>
<feature type="transmembrane region" description="Helical" evidence="1">
    <location>
        <begin position="103"/>
        <end position="128"/>
    </location>
</feature>
<evidence type="ECO:0000313" key="3">
    <source>
        <dbReference type="Proteomes" id="UP000002255"/>
    </source>
</evidence>
<keyword evidence="1" id="KW-1133">Transmembrane helix</keyword>
<dbReference type="AlphaFoldDB" id="D1C029"/>
<keyword evidence="1" id="KW-0812">Transmembrane</keyword>
<dbReference type="EMBL" id="CP001821">
    <property type="protein sequence ID" value="ACZ30218.1"/>
    <property type="molecule type" value="Genomic_DNA"/>
</dbReference>
<dbReference type="InterPro" id="IPR006938">
    <property type="entry name" value="DUF624"/>
</dbReference>
<dbReference type="HOGENOM" id="CLU_081578_2_2_11"/>
<proteinExistence type="predicted"/>
<reference evidence="3" key="1">
    <citation type="submission" date="2009-11" db="EMBL/GenBank/DDBJ databases">
        <title>The complete chromosome of Xylanimonas cellulosilytica DSM 15894.</title>
        <authorList>
            <consortium name="US DOE Joint Genome Institute (JGI-PGF)"/>
            <person name="Lucas S."/>
            <person name="Copeland A."/>
            <person name="Lapidus A."/>
            <person name="Glavina del Rio T."/>
            <person name="Dalin E."/>
            <person name="Tice H."/>
            <person name="Bruce D."/>
            <person name="Goodwin L."/>
            <person name="Pitluck S."/>
            <person name="Kyrpides N."/>
            <person name="Mavromatis K."/>
            <person name="Ivanova N."/>
            <person name="Mikhailova N."/>
            <person name="Foster B."/>
            <person name="Clum A."/>
            <person name="Brettin T."/>
            <person name="Detter J.C."/>
            <person name="Han C."/>
            <person name="Larimer F."/>
            <person name="Land M."/>
            <person name="Hauser L."/>
            <person name="Markowitz V."/>
            <person name="Cheng J.F."/>
            <person name="Hugenholtz P."/>
            <person name="Woyke T."/>
            <person name="Wu D."/>
            <person name="Gehrich-Schroeter G."/>
            <person name="Schneider S."/>
            <person name="Pukall S.R."/>
            <person name="Klenk H.P."/>
            <person name="Eisen J.A."/>
        </authorList>
    </citation>
    <scope>NUCLEOTIDE SEQUENCE [LARGE SCALE GENOMIC DNA]</scope>
    <source>
        <strain evidence="3">DSM 15894 / CECT 5975 / LMG 20990 / XIL07</strain>
    </source>
</reference>
<keyword evidence="1" id="KW-0472">Membrane</keyword>